<keyword evidence="1" id="KW-0472">Membrane</keyword>
<accession>A0ABS8H1P9</accession>
<dbReference type="Proteomes" id="UP001198830">
    <property type="component" value="Unassembled WGS sequence"/>
</dbReference>
<sequence length="181" mass="20045">MKGGAGEGMDPAGAAFFYHRAVAPMLWVLLTLMLIETMVVHLLVALWNAWAALILSIMSLTLVGWFILFLRSLKRHPVCVDARGLTWPIGSMRSLTIPWPQVVGVRAEWTLAELRAAGLFNGGLIAHPNIVVELDPPVQTRRRSIRFLAHRLDEPSDFVAAFSAWNVAASSSFSPRLDMKD</sequence>
<keyword evidence="1" id="KW-1133">Transmembrane helix</keyword>
<proteinExistence type="predicted"/>
<reference evidence="2 3" key="1">
    <citation type="submission" date="2021-10" db="EMBL/GenBank/DDBJ databases">
        <title>The diversity and Nitrogen Metabolism of Culturable Nitrate-Utilizing Bacteria Within the Oxygen Minimum Zone of the Changjiang (Yangtze River)Estuary.</title>
        <authorList>
            <person name="Zhang D."/>
            <person name="Zheng J."/>
            <person name="Liu S."/>
            <person name="He W."/>
        </authorList>
    </citation>
    <scope>NUCLEOTIDE SEQUENCE [LARGE SCALE GENOMIC DNA]</scope>
    <source>
        <strain evidence="2 3">FXH275-2</strain>
    </source>
</reference>
<dbReference type="RefSeq" id="WP_228226646.1">
    <property type="nucleotide sequence ID" value="NZ_JAJGNP010000004.1"/>
</dbReference>
<evidence type="ECO:0000313" key="2">
    <source>
        <dbReference type="EMBL" id="MCC4232354.1"/>
    </source>
</evidence>
<gene>
    <name evidence="2" type="ORF">LL253_06580</name>
</gene>
<feature type="transmembrane region" description="Helical" evidence="1">
    <location>
        <begin position="50"/>
        <end position="70"/>
    </location>
</feature>
<name>A0ABS8H1P9_9SPHN</name>
<comment type="caution">
    <text evidence="2">The sequence shown here is derived from an EMBL/GenBank/DDBJ whole genome shotgun (WGS) entry which is preliminary data.</text>
</comment>
<organism evidence="2 3">
    <name type="scientific">Sphingobium soli</name>
    <dbReference type="NCBI Taxonomy" id="1591116"/>
    <lineage>
        <taxon>Bacteria</taxon>
        <taxon>Pseudomonadati</taxon>
        <taxon>Pseudomonadota</taxon>
        <taxon>Alphaproteobacteria</taxon>
        <taxon>Sphingomonadales</taxon>
        <taxon>Sphingomonadaceae</taxon>
        <taxon>Sphingobium</taxon>
    </lineage>
</organism>
<feature type="transmembrane region" description="Helical" evidence="1">
    <location>
        <begin position="21"/>
        <end position="44"/>
    </location>
</feature>
<protein>
    <recommendedName>
        <fullName evidence="4">PH domain-containing protein</fullName>
    </recommendedName>
</protein>
<evidence type="ECO:0000256" key="1">
    <source>
        <dbReference type="SAM" id="Phobius"/>
    </source>
</evidence>
<keyword evidence="3" id="KW-1185">Reference proteome</keyword>
<evidence type="ECO:0008006" key="4">
    <source>
        <dbReference type="Google" id="ProtNLM"/>
    </source>
</evidence>
<evidence type="ECO:0000313" key="3">
    <source>
        <dbReference type="Proteomes" id="UP001198830"/>
    </source>
</evidence>
<keyword evidence="1" id="KW-0812">Transmembrane</keyword>
<dbReference type="EMBL" id="JAJGNP010000004">
    <property type="protein sequence ID" value="MCC4232354.1"/>
    <property type="molecule type" value="Genomic_DNA"/>
</dbReference>